<reference evidence="1 2" key="1">
    <citation type="submission" date="2023-11" db="EMBL/GenBank/DDBJ databases">
        <title>MicrobeMod: A computational toolkit for identifying prokaryotic methylation and restriction-modification with nanopore sequencing.</title>
        <authorList>
            <person name="Crits-Christoph A."/>
            <person name="Kang S.C."/>
            <person name="Lee H."/>
            <person name="Ostrov N."/>
        </authorList>
    </citation>
    <scope>NUCLEOTIDE SEQUENCE [LARGE SCALE GENOMIC DNA]</scope>
    <source>
        <strain evidence="1 2">ATCC BAA-2732</strain>
    </source>
</reference>
<dbReference type="InterPro" id="IPR009003">
    <property type="entry name" value="Peptidase_S1_PA"/>
</dbReference>
<accession>A0ABU4QJ40</accession>
<keyword evidence="2" id="KW-1185">Reference proteome</keyword>
<dbReference type="SUPFAM" id="SSF50494">
    <property type="entry name" value="Trypsin-like serine proteases"/>
    <property type="match status" value="1"/>
</dbReference>
<proteinExistence type="predicted"/>
<dbReference type="GeneID" id="88625606"/>
<dbReference type="RefSeq" id="WP_319619874.1">
    <property type="nucleotide sequence ID" value="NZ_JAWXXR010000001.1"/>
</dbReference>
<name>A0ABU4QJ40_9GAMM</name>
<sequence>MVEEIKKHIDMAPEKFARAVTPVFKIRDDSTPYHAGTMFAVKVDDEVYFITAAHVLKKNENYSKDADDQIFAIVDGTLSQIESFDKYNVFDSKNAQLDVVAIKPKLICWSNVFECYISEADIYSGALSSDDYICAYGFPESKNKIRWQTDILSNVPYGYFGRNLSPDTLKSQGYGNEYIGVDISLKKVFAGEQKEIKPPKPQGISGGPIYRTYNFSKPSELIEPMLVGVTFEKMVTNNGILGISFSGILNGLKNAHNKQFKSDS</sequence>
<dbReference type="EMBL" id="JAWXXR010000001">
    <property type="protein sequence ID" value="MDX6018334.1"/>
    <property type="molecule type" value="Genomic_DNA"/>
</dbReference>
<comment type="caution">
    <text evidence="1">The sequence shown here is derived from an EMBL/GenBank/DDBJ whole genome shotgun (WGS) entry which is preliminary data.</text>
</comment>
<dbReference type="Proteomes" id="UP001272773">
    <property type="component" value="Unassembled WGS sequence"/>
</dbReference>
<evidence type="ECO:0000313" key="2">
    <source>
        <dbReference type="Proteomes" id="UP001272773"/>
    </source>
</evidence>
<evidence type="ECO:0008006" key="3">
    <source>
        <dbReference type="Google" id="ProtNLM"/>
    </source>
</evidence>
<organism evidence="1 2">
    <name type="scientific">Shewanella indica</name>
    <dbReference type="NCBI Taxonomy" id="768528"/>
    <lineage>
        <taxon>Bacteria</taxon>
        <taxon>Pseudomonadati</taxon>
        <taxon>Pseudomonadota</taxon>
        <taxon>Gammaproteobacteria</taxon>
        <taxon>Alteromonadales</taxon>
        <taxon>Shewanellaceae</taxon>
        <taxon>Shewanella</taxon>
    </lineage>
</organism>
<protein>
    <recommendedName>
        <fullName evidence="3">Trypsin-like peptidase domain-containing protein</fullName>
    </recommendedName>
</protein>
<gene>
    <name evidence="1" type="ORF">SIL79_18820</name>
</gene>
<evidence type="ECO:0000313" key="1">
    <source>
        <dbReference type="EMBL" id="MDX6018334.1"/>
    </source>
</evidence>